<dbReference type="InterPro" id="IPR045090">
    <property type="entry name" value="Pept_M3A_M3B"/>
</dbReference>
<keyword evidence="6 7" id="KW-0482">Metalloprotease</keyword>
<keyword evidence="10" id="KW-1185">Reference proteome</keyword>
<dbReference type="InterPro" id="IPR024079">
    <property type="entry name" value="MetalloPept_cat_dom_sf"/>
</dbReference>
<dbReference type="Pfam" id="PF01432">
    <property type="entry name" value="Peptidase_M3"/>
    <property type="match status" value="1"/>
</dbReference>
<keyword evidence="5 7" id="KW-0862">Zinc</keyword>
<evidence type="ECO:0000313" key="9">
    <source>
        <dbReference type="EMBL" id="NYZ18521.1"/>
    </source>
</evidence>
<protein>
    <submittedName>
        <fullName evidence="9">M3 family metallopeptidase</fullName>
    </submittedName>
</protein>
<evidence type="ECO:0000256" key="4">
    <source>
        <dbReference type="ARBA" id="ARBA00022801"/>
    </source>
</evidence>
<dbReference type="Proteomes" id="UP000584642">
    <property type="component" value="Unassembled WGS sequence"/>
</dbReference>
<evidence type="ECO:0000256" key="1">
    <source>
        <dbReference type="ARBA" id="ARBA00006040"/>
    </source>
</evidence>
<dbReference type="EMBL" id="JABFDB010000001">
    <property type="protein sequence ID" value="NYZ18521.1"/>
    <property type="molecule type" value="Genomic_DNA"/>
</dbReference>
<dbReference type="InterPro" id="IPR024077">
    <property type="entry name" value="Neurolysin/TOP_dom2"/>
</dbReference>
<dbReference type="Gene3D" id="3.40.390.10">
    <property type="entry name" value="Collagenase (Catalytic Domain)"/>
    <property type="match status" value="1"/>
</dbReference>
<dbReference type="CDD" id="cd06456">
    <property type="entry name" value="M3A_DCP"/>
    <property type="match status" value="1"/>
</dbReference>
<evidence type="ECO:0000256" key="3">
    <source>
        <dbReference type="ARBA" id="ARBA00022723"/>
    </source>
</evidence>
<evidence type="ECO:0000256" key="6">
    <source>
        <dbReference type="ARBA" id="ARBA00023049"/>
    </source>
</evidence>
<dbReference type="PANTHER" id="PTHR43660">
    <property type="entry name" value="DIPEPTIDYL CARBOXYPEPTIDASE"/>
    <property type="match status" value="1"/>
</dbReference>
<evidence type="ECO:0000313" key="10">
    <source>
        <dbReference type="Proteomes" id="UP000584642"/>
    </source>
</evidence>
<dbReference type="InterPro" id="IPR034005">
    <property type="entry name" value="M3A_DCP"/>
</dbReference>
<comment type="similarity">
    <text evidence="1 7">Belongs to the peptidase M3 family.</text>
</comment>
<dbReference type="InterPro" id="IPR001567">
    <property type="entry name" value="Pept_M3A_M3B_dom"/>
</dbReference>
<name>A0ABX2T2J2_9PROT</name>
<dbReference type="SUPFAM" id="SSF55486">
    <property type="entry name" value="Metalloproteases ('zincins'), catalytic domain"/>
    <property type="match status" value="1"/>
</dbReference>
<keyword evidence="2 7" id="KW-0645">Protease</keyword>
<feature type="domain" description="Peptidase M3A/M3B catalytic" evidence="8">
    <location>
        <begin position="229"/>
        <end position="672"/>
    </location>
</feature>
<gene>
    <name evidence="9" type="ORF">HND93_02250</name>
</gene>
<dbReference type="Gene3D" id="1.10.1370.10">
    <property type="entry name" value="Neurolysin, domain 3"/>
    <property type="match status" value="1"/>
</dbReference>
<reference evidence="9 10" key="1">
    <citation type="submission" date="2020-05" db="EMBL/GenBank/DDBJ databases">
        <title>Azospirillum oleiclasticum sp. nov, a nitrogen-fixing and heavy crude oil-emulsifying bacterium isolated from the crude oil of Yumen Oilfield.</title>
        <authorList>
            <person name="Wu D."/>
            <person name="Cai M."/>
            <person name="Zhang X."/>
        </authorList>
    </citation>
    <scope>NUCLEOTIDE SEQUENCE [LARGE SCALE GENOMIC DNA]</scope>
    <source>
        <strain evidence="9 10">ROY-1-1-2</strain>
    </source>
</reference>
<evidence type="ECO:0000256" key="7">
    <source>
        <dbReference type="RuleBase" id="RU003435"/>
    </source>
</evidence>
<dbReference type="PANTHER" id="PTHR43660:SF1">
    <property type="entry name" value="DIPEPTIDYL CARBOXYPEPTIDASE"/>
    <property type="match status" value="1"/>
</dbReference>
<comment type="caution">
    <text evidence="9">The sequence shown here is derived from an EMBL/GenBank/DDBJ whole genome shotgun (WGS) entry which is preliminary data.</text>
</comment>
<comment type="cofactor">
    <cofactor evidence="7">
        <name>Zn(2+)</name>
        <dbReference type="ChEBI" id="CHEBI:29105"/>
    </cofactor>
    <text evidence="7">Binds 1 zinc ion.</text>
</comment>
<accession>A0ABX2T2J2</accession>
<evidence type="ECO:0000256" key="5">
    <source>
        <dbReference type="ARBA" id="ARBA00022833"/>
    </source>
</evidence>
<evidence type="ECO:0000256" key="2">
    <source>
        <dbReference type="ARBA" id="ARBA00022670"/>
    </source>
</evidence>
<organism evidence="9 10">
    <name type="scientific">Azospirillum oleiclasticum</name>
    <dbReference type="NCBI Taxonomy" id="2735135"/>
    <lineage>
        <taxon>Bacteria</taxon>
        <taxon>Pseudomonadati</taxon>
        <taxon>Pseudomonadota</taxon>
        <taxon>Alphaproteobacteria</taxon>
        <taxon>Rhodospirillales</taxon>
        <taxon>Azospirillaceae</taxon>
        <taxon>Azospirillum</taxon>
    </lineage>
</organism>
<proteinExistence type="inferred from homology"/>
<keyword evidence="4 7" id="KW-0378">Hydrolase</keyword>
<sequence>MTGNPFFETRTTPFGLPPFDRIRPEHFPPAFDRGMEEELALVQAIADSAEPPTFANTVEAAERCGRRLATATGVFYNLYSSCTNDALDAIARDYAPRFAQHYTSIVHNPAFFARVDALFRQRHELGLDTAQMRLLERNHLEFVRAGAALASEAKARMAAIAERLATLHTEFGQNVLHDEKAWQLVLEEGDLDGLPGFARDAAAEAARERGLDGKYVITLARSSVEPFLTFSARRDLRRKAYEAWTERGGLPGDHDNTPLIKEIVALRAEQARLLGFPSYAAFKLADSMAKDVDSVERLLLQVWEPAKRKAATEKAVLEEQARAGGLNEPLARWDWRFYAEKVRQARYDLDEAEVKPYFVLDRMVQAAFDTATKLFGITFHAIPDAPVYHPDVKVYEVRDTGGAHVGLFLHDNLARSGKRSGAWMSSYRDQEALDGPVSPIIVNNNNFAKGQPTLLSFDDAETLFHEFGHGLHGLLSRVRYRSQSGTSVRRDFVEFPSQVYEHWMSAPETLRKYAVHHETGEPIPESLLNRLLAARNFNQGFATVEYTAAALLDMAFHTEPEPDAIDVPAFERAVLDRIGLPAEIGVRHRPPHFQHLFAGSGYAAGYYAYLWAEVLDADGFEAFSESGDLFDPKLSAGLKAIYSAGDTRDPMELYVAFRGREPRIEPLLKHRGLVEETPKAA</sequence>
<evidence type="ECO:0000259" key="8">
    <source>
        <dbReference type="Pfam" id="PF01432"/>
    </source>
</evidence>
<keyword evidence="3 7" id="KW-0479">Metal-binding</keyword>